<evidence type="ECO:0000313" key="4">
    <source>
        <dbReference type="Proteomes" id="UP000266206"/>
    </source>
</evidence>
<feature type="domain" description="AMP-binding enzyme C-terminal" evidence="2">
    <location>
        <begin position="476"/>
        <end position="551"/>
    </location>
</feature>
<dbReference type="InterPro" id="IPR050237">
    <property type="entry name" value="ATP-dep_AMP-bd_enzyme"/>
</dbReference>
<name>A0A3A1YN07_9BURK</name>
<dbReference type="RefSeq" id="WP_119516812.1">
    <property type="nucleotide sequence ID" value="NZ_NQYH01000014.1"/>
</dbReference>
<dbReference type="PROSITE" id="PS00455">
    <property type="entry name" value="AMP_BINDING"/>
    <property type="match status" value="1"/>
</dbReference>
<evidence type="ECO:0008006" key="5">
    <source>
        <dbReference type="Google" id="ProtNLM"/>
    </source>
</evidence>
<organism evidence="3 4">
    <name type="scientific">Neopusillimonas maritima</name>
    <dbReference type="NCBI Taxonomy" id="2026239"/>
    <lineage>
        <taxon>Bacteria</taxon>
        <taxon>Pseudomonadati</taxon>
        <taxon>Pseudomonadota</taxon>
        <taxon>Betaproteobacteria</taxon>
        <taxon>Burkholderiales</taxon>
        <taxon>Alcaligenaceae</taxon>
        <taxon>Neopusillimonas</taxon>
    </lineage>
</organism>
<feature type="domain" description="AMP-dependent synthetase/ligase" evidence="1">
    <location>
        <begin position="44"/>
        <end position="425"/>
    </location>
</feature>
<dbReference type="Gene3D" id="3.40.50.12780">
    <property type="entry name" value="N-terminal domain of ligase-like"/>
    <property type="match status" value="1"/>
</dbReference>
<dbReference type="InterPro" id="IPR025110">
    <property type="entry name" value="AMP-bd_C"/>
</dbReference>
<sequence>MSSVMSVSRAEIAGLSDIIAMEREPYEKAVPFHSTAALLDYAVSSYGGTTVVHFQEDADPDGAYMTWTFDAFQRQCIRAAHLFRSLGVQREEPVALLVPHIPSALFALWGAQMAGCAFPINYLLGAEHIAQLLRKTGTRVVVTLAPCESLSINAQAHRAAELAGCVEHVLEIDPNERNPQDASFQRRLLEYPEEGGFQGELNPDCTAALFHTGGTTGLPKILRHSHRNEVHTSWFGACYYAMQPGDRILNGFPLFHVAGTFVYGLAPLAAGATLFLPTLTGLRNQDFIKNAWRFADKHEITHFGCVPTVLSALLGVPRLPGQAKAIRWALTGGSPLPSELAQKFESQCDVAVRNIFGMTECAGIVSIEPCLAPRHPGSVGVRLPYSEVVAVPLETASQSRLTAFCPPGETGIIAIRGPHVSTGYLDPTQAEGTFTDDNWLLSGDLGHVDKDGYIYLTGRSKDLIIRSGHNIDPGLIEEAFLKLSDVSTCAAVGEPDAYAGELPVVFVTLKEGAASGPAALLEQATPYVPERPAVPKRVMILETMPTTPIGKIYKPTLRAMAAETKIRDIIQALSLPDTVGVQCSAQARGVVATVNIPASLGDDQVANLKQTLGTLPLQIDFLQG</sequence>
<dbReference type="PANTHER" id="PTHR43767:SF1">
    <property type="entry name" value="NONRIBOSOMAL PEPTIDE SYNTHASE PES1 (EUROFUNG)-RELATED"/>
    <property type="match status" value="1"/>
</dbReference>
<comment type="caution">
    <text evidence="3">The sequence shown here is derived from an EMBL/GenBank/DDBJ whole genome shotgun (WGS) entry which is preliminary data.</text>
</comment>
<dbReference type="Pfam" id="PF13193">
    <property type="entry name" value="AMP-binding_C"/>
    <property type="match status" value="1"/>
</dbReference>
<evidence type="ECO:0000259" key="1">
    <source>
        <dbReference type="Pfam" id="PF00501"/>
    </source>
</evidence>
<gene>
    <name evidence="3" type="ORF">CJP73_13720</name>
</gene>
<evidence type="ECO:0000313" key="3">
    <source>
        <dbReference type="EMBL" id="RIY39663.1"/>
    </source>
</evidence>
<dbReference type="Pfam" id="PF00501">
    <property type="entry name" value="AMP-binding"/>
    <property type="match status" value="1"/>
</dbReference>
<accession>A0A3A1YN07</accession>
<dbReference type="SUPFAM" id="SSF56801">
    <property type="entry name" value="Acetyl-CoA synthetase-like"/>
    <property type="match status" value="1"/>
</dbReference>
<dbReference type="Gene3D" id="3.30.300.30">
    <property type="match status" value="1"/>
</dbReference>
<dbReference type="Proteomes" id="UP000266206">
    <property type="component" value="Unassembled WGS sequence"/>
</dbReference>
<evidence type="ECO:0000259" key="2">
    <source>
        <dbReference type="Pfam" id="PF13193"/>
    </source>
</evidence>
<protein>
    <recommendedName>
        <fullName evidence="5">Acyl-CoA synthetase</fullName>
    </recommendedName>
</protein>
<dbReference type="PANTHER" id="PTHR43767">
    <property type="entry name" value="LONG-CHAIN-FATTY-ACID--COA LIGASE"/>
    <property type="match status" value="1"/>
</dbReference>
<dbReference type="InterPro" id="IPR020845">
    <property type="entry name" value="AMP-binding_CS"/>
</dbReference>
<dbReference type="GO" id="GO:0016878">
    <property type="term" value="F:acid-thiol ligase activity"/>
    <property type="evidence" value="ECO:0007669"/>
    <property type="project" value="UniProtKB-ARBA"/>
</dbReference>
<dbReference type="InterPro" id="IPR042099">
    <property type="entry name" value="ANL_N_sf"/>
</dbReference>
<dbReference type="AlphaFoldDB" id="A0A3A1YN07"/>
<proteinExistence type="predicted"/>
<dbReference type="InterPro" id="IPR045851">
    <property type="entry name" value="AMP-bd_C_sf"/>
</dbReference>
<dbReference type="EMBL" id="NQYH01000014">
    <property type="protein sequence ID" value="RIY39663.1"/>
    <property type="molecule type" value="Genomic_DNA"/>
</dbReference>
<reference evidence="3 4" key="1">
    <citation type="submission" date="2017-08" db="EMBL/GenBank/DDBJ databases">
        <title>Pusillimonas indicus sp. nov., a member of the family Alcaligenaceae isolated from surface seawater.</title>
        <authorList>
            <person name="Li J."/>
        </authorList>
    </citation>
    <scope>NUCLEOTIDE SEQUENCE [LARGE SCALE GENOMIC DNA]</scope>
    <source>
        <strain evidence="3 4">L52-1-41</strain>
    </source>
</reference>
<dbReference type="OrthoDB" id="9766486at2"/>
<dbReference type="InterPro" id="IPR000873">
    <property type="entry name" value="AMP-dep_synth/lig_dom"/>
</dbReference>